<feature type="region of interest" description="Disordered" evidence="1">
    <location>
        <begin position="1"/>
        <end position="62"/>
    </location>
</feature>
<evidence type="ECO:0000313" key="2">
    <source>
        <dbReference type="EMBL" id="KAF1937837.1"/>
    </source>
</evidence>
<dbReference type="Proteomes" id="UP000800038">
    <property type="component" value="Unassembled WGS sequence"/>
</dbReference>
<keyword evidence="3" id="KW-1185">Reference proteome</keyword>
<evidence type="ECO:0000313" key="3">
    <source>
        <dbReference type="Proteomes" id="UP000800038"/>
    </source>
</evidence>
<dbReference type="OrthoDB" id="3798409at2759"/>
<dbReference type="AlphaFoldDB" id="A0A6A5SKF2"/>
<sequence length="560" mass="63545">MAESTRKRREPRESTKRQRQLFEQGVNPPGPVLQAKKRSRKARINPEVLPSAPQSPLFEPTPQSPLFEPELVPPHTQSVVIVQAGDIASSEDNNGVNNAAGELSDGLVTNEVVAEPEDPKLEIRWRACFGDMEKHPVPEAYDSDLNYPLSELLLTSLWGWVDQLLDKLAPRRVAVVSLCAVVYTEKQRKPDQKVKRIQRDDYLAWADFQKLVKLVDINAYEPVHVDFDLILREEVAAEQPQAAPLVDGGRRARPVTATMIQEQGIASVVAAEQAGSGWAIAIRDQWRCTDTSCGNHRYTCWLPRTPGQPDRFEKHLPVNGNIIAMWARAIDRRVCTLDEPSDNVRLALVRAKDRAELEKLKRQGGEDRDDDIASLTKLLIVGQLKQLTQSQQTLQALPAVAPLPPPPPPPSWVPIEYTHWREMLEHTRNFWMYWEQQRDGFTSTYIIEMWRTAVLEARFDINLLMDSSEDGVPIDLWIDHLGLQAGALLQLRKAARVWRKQYNGLDEASLQRVEHVKELEENSASFSELHNTIKTAIFLKVVVRNCEGPSDWRVQLKLEG</sequence>
<evidence type="ECO:0000256" key="1">
    <source>
        <dbReference type="SAM" id="MobiDB-lite"/>
    </source>
</evidence>
<reference evidence="2" key="1">
    <citation type="journal article" date="2020" name="Stud. Mycol.">
        <title>101 Dothideomycetes genomes: a test case for predicting lifestyles and emergence of pathogens.</title>
        <authorList>
            <person name="Haridas S."/>
            <person name="Albert R."/>
            <person name="Binder M."/>
            <person name="Bloem J."/>
            <person name="Labutti K."/>
            <person name="Salamov A."/>
            <person name="Andreopoulos B."/>
            <person name="Baker S."/>
            <person name="Barry K."/>
            <person name="Bills G."/>
            <person name="Bluhm B."/>
            <person name="Cannon C."/>
            <person name="Castanera R."/>
            <person name="Culley D."/>
            <person name="Daum C."/>
            <person name="Ezra D."/>
            <person name="Gonzalez J."/>
            <person name="Henrissat B."/>
            <person name="Kuo A."/>
            <person name="Liang C."/>
            <person name="Lipzen A."/>
            <person name="Lutzoni F."/>
            <person name="Magnuson J."/>
            <person name="Mondo S."/>
            <person name="Nolan M."/>
            <person name="Ohm R."/>
            <person name="Pangilinan J."/>
            <person name="Park H.-J."/>
            <person name="Ramirez L."/>
            <person name="Alfaro M."/>
            <person name="Sun H."/>
            <person name="Tritt A."/>
            <person name="Yoshinaga Y."/>
            <person name="Zwiers L.-H."/>
            <person name="Turgeon B."/>
            <person name="Goodwin S."/>
            <person name="Spatafora J."/>
            <person name="Crous P."/>
            <person name="Grigoriev I."/>
        </authorList>
    </citation>
    <scope>NUCLEOTIDE SEQUENCE</scope>
    <source>
        <strain evidence="2">CBS 161.51</strain>
    </source>
</reference>
<name>A0A6A5SKF2_9PLEO</name>
<accession>A0A6A5SKF2</accession>
<protein>
    <submittedName>
        <fullName evidence="2">Uncharacterized protein</fullName>
    </submittedName>
</protein>
<dbReference type="EMBL" id="ML976124">
    <property type="protein sequence ID" value="KAF1937837.1"/>
    <property type="molecule type" value="Genomic_DNA"/>
</dbReference>
<organism evidence="2 3">
    <name type="scientific">Clathrospora elynae</name>
    <dbReference type="NCBI Taxonomy" id="706981"/>
    <lineage>
        <taxon>Eukaryota</taxon>
        <taxon>Fungi</taxon>
        <taxon>Dikarya</taxon>
        <taxon>Ascomycota</taxon>
        <taxon>Pezizomycotina</taxon>
        <taxon>Dothideomycetes</taxon>
        <taxon>Pleosporomycetidae</taxon>
        <taxon>Pleosporales</taxon>
        <taxon>Diademaceae</taxon>
        <taxon>Clathrospora</taxon>
    </lineage>
</organism>
<gene>
    <name evidence="2" type="ORF">EJ02DRAFT_505784</name>
</gene>
<proteinExistence type="predicted"/>